<proteinExistence type="predicted"/>
<gene>
    <name evidence="1" type="ORF">BS47DRAFT_1402220</name>
</gene>
<evidence type="ECO:0000313" key="2">
    <source>
        <dbReference type="Proteomes" id="UP000886523"/>
    </source>
</evidence>
<comment type="caution">
    <text evidence="1">The sequence shown here is derived from an EMBL/GenBank/DDBJ whole genome shotgun (WGS) entry which is preliminary data.</text>
</comment>
<protein>
    <submittedName>
        <fullName evidence="1">Uncharacterized protein</fullName>
    </submittedName>
</protein>
<dbReference type="Proteomes" id="UP000886523">
    <property type="component" value="Unassembled WGS sequence"/>
</dbReference>
<sequence length="163" mass="18435">MRRPSFPLLRSPLHSRLVSVLDLYPFRSSSRPQPSLPTFNHSSTLVRSASVIYTPPIINFSAIGYFSAVYFSAVVHFPPVATSPVRLLSPLSTFPSLQLSHHHQLFRHQLVRHRQLSSTLDASPAKPNYLTGMMSFRLYALNLHTRVQSVATNNCYLGMTWLD</sequence>
<evidence type="ECO:0000313" key="1">
    <source>
        <dbReference type="EMBL" id="KAF9503635.1"/>
    </source>
</evidence>
<dbReference type="AlphaFoldDB" id="A0A9P6DMK2"/>
<organism evidence="1 2">
    <name type="scientific">Hydnum rufescens UP504</name>
    <dbReference type="NCBI Taxonomy" id="1448309"/>
    <lineage>
        <taxon>Eukaryota</taxon>
        <taxon>Fungi</taxon>
        <taxon>Dikarya</taxon>
        <taxon>Basidiomycota</taxon>
        <taxon>Agaricomycotina</taxon>
        <taxon>Agaricomycetes</taxon>
        <taxon>Cantharellales</taxon>
        <taxon>Hydnaceae</taxon>
        <taxon>Hydnum</taxon>
    </lineage>
</organism>
<reference evidence="1" key="1">
    <citation type="journal article" date="2020" name="Nat. Commun.">
        <title>Large-scale genome sequencing of mycorrhizal fungi provides insights into the early evolution of symbiotic traits.</title>
        <authorList>
            <person name="Miyauchi S."/>
            <person name="Kiss E."/>
            <person name="Kuo A."/>
            <person name="Drula E."/>
            <person name="Kohler A."/>
            <person name="Sanchez-Garcia M."/>
            <person name="Morin E."/>
            <person name="Andreopoulos B."/>
            <person name="Barry K.W."/>
            <person name="Bonito G."/>
            <person name="Buee M."/>
            <person name="Carver A."/>
            <person name="Chen C."/>
            <person name="Cichocki N."/>
            <person name="Clum A."/>
            <person name="Culley D."/>
            <person name="Crous P.W."/>
            <person name="Fauchery L."/>
            <person name="Girlanda M."/>
            <person name="Hayes R.D."/>
            <person name="Keri Z."/>
            <person name="LaButti K."/>
            <person name="Lipzen A."/>
            <person name="Lombard V."/>
            <person name="Magnuson J."/>
            <person name="Maillard F."/>
            <person name="Murat C."/>
            <person name="Nolan M."/>
            <person name="Ohm R.A."/>
            <person name="Pangilinan J."/>
            <person name="Pereira M.F."/>
            <person name="Perotto S."/>
            <person name="Peter M."/>
            <person name="Pfister S."/>
            <person name="Riley R."/>
            <person name="Sitrit Y."/>
            <person name="Stielow J.B."/>
            <person name="Szollosi G."/>
            <person name="Zifcakova L."/>
            <person name="Stursova M."/>
            <person name="Spatafora J.W."/>
            <person name="Tedersoo L."/>
            <person name="Vaario L.M."/>
            <person name="Yamada A."/>
            <person name="Yan M."/>
            <person name="Wang P."/>
            <person name="Xu J."/>
            <person name="Bruns T."/>
            <person name="Baldrian P."/>
            <person name="Vilgalys R."/>
            <person name="Dunand C."/>
            <person name="Henrissat B."/>
            <person name="Grigoriev I.V."/>
            <person name="Hibbett D."/>
            <person name="Nagy L.G."/>
            <person name="Martin F.M."/>
        </authorList>
    </citation>
    <scope>NUCLEOTIDE SEQUENCE</scope>
    <source>
        <strain evidence="1">UP504</strain>
    </source>
</reference>
<accession>A0A9P6DMK2</accession>
<dbReference type="EMBL" id="MU129323">
    <property type="protein sequence ID" value="KAF9503635.1"/>
    <property type="molecule type" value="Genomic_DNA"/>
</dbReference>
<name>A0A9P6DMK2_9AGAM</name>
<keyword evidence="2" id="KW-1185">Reference proteome</keyword>